<evidence type="ECO:0000313" key="7">
    <source>
        <dbReference type="EMBL" id="SMH70824.1"/>
    </source>
</evidence>
<dbReference type="GO" id="GO:0005829">
    <property type="term" value="C:cytosol"/>
    <property type="evidence" value="ECO:0007669"/>
    <property type="project" value="TreeGrafter"/>
</dbReference>
<evidence type="ECO:0000313" key="8">
    <source>
        <dbReference type="Proteomes" id="UP000230607"/>
    </source>
</evidence>
<dbReference type="Pfam" id="PF00072">
    <property type="entry name" value="Response_reg"/>
    <property type="match status" value="1"/>
</dbReference>
<keyword evidence="4" id="KW-0238">DNA-binding</keyword>
<gene>
    <name evidence="7" type="ORF">NCS_10631</name>
</gene>
<dbReference type="GO" id="GO:0000976">
    <property type="term" value="F:transcription cis-regulatory region binding"/>
    <property type="evidence" value="ECO:0007669"/>
    <property type="project" value="TreeGrafter"/>
</dbReference>
<evidence type="ECO:0000256" key="4">
    <source>
        <dbReference type="ARBA" id="ARBA00023125"/>
    </source>
</evidence>
<evidence type="ECO:0000256" key="5">
    <source>
        <dbReference type="ARBA" id="ARBA00023163"/>
    </source>
</evidence>
<dbReference type="SUPFAM" id="SSF52172">
    <property type="entry name" value="CheY-like"/>
    <property type="match status" value="1"/>
</dbReference>
<dbReference type="PROSITE" id="PS50110">
    <property type="entry name" value="RESPONSE_REGULATORY"/>
    <property type="match status" value="1"/>
</dbReference>
<keyword evidence="5" id="KW-0804">Transcription</keyword>
<keyword evidence="8" id="KW-1185">Reference proteome</keyword>
<dbReference type="CDD" id="cd00156">
    <property type="entry name" value="REC"/>
    <property type="match status" value="1"/>
</dbReference>
<dbReference type="GO" id="GO:0032993">
    <property type="term" value="C:protein-DNA complex"/>
    <property type="evidence" value="ECO:0007669"/>
    <property type="project" value="TreeGrafter"/>
</dbReference>
<evidence type="ECO:0000259" key="6">
    <source>
        <dbReference type="PROSITE" id="PS50110"/>
    </source>
</evidence>
<dbReference type="GO" id="GO:0006355">
    <property type="term" value="P:regulation of DNA-templated transcription"/>
    <property type="evidence" value="ECO:0007669"/>
    <property type="project" value="TreeGrafter"/>
</dbReference>
<proteinExistence type="predicted"/>
<keyword evidence="3" id="KW-0805">Transcription regulation</keyword>
<feature type="domain" description="Response regulatory" evidence="6">
    <location>
        <begin position="11"/>
        <end position="135"/>
    </location>
</feature>
<dbReference type="PANTHER" id="PTHR48111">
    <property type="entry name" value="REGULATOR OF RPOS"/>
    <property type="match status" value="1"/>
</dbReference>
<sequence>MLKVLKDWSLRILVAEDYKDLADSYKIALEERGHLVITTRDGIECLQIYNDYVKQGTDNEKPYFDVVILDQNMPGMDGIDVAKEIQKINFKQRIIFITGYGNSLIKKLRQLSETVEVMNKPFTLQALITQIEGWPIYLWREKAKQGFKGWDGYEGTSVPVGPSRTG</sequence>
<dbReference type="AlphaFoldDB" id="A0A2H1FDI6"/>
<dbReference type="GO" id="GO:0000156">
    <property type="term" value="F:phosphorelay response regulator activity"/>
    <property type="evidence" value="ECO:0007669"/>
    <property type="project" value="TreeGrafter"/>
</dbReference>
<dbReference type="InterPro" id="IPR001789">
    <property type="entry name" value="Sig_transdc_resp-reg_receiver"/>
</dbReference>
<keyword evidence="1" id="KW-0597">Phosphoprotein</keyword>
<dbReference type="EMBL" id="LT841358">
    <property type="protein sequence ID" value="SMH70824.1"/>
    <property type="molecule type" value="Genomic_DNA"/>
</dbReference>
<dbReference type="InterPro" id="IPR011006">
    <property type="entry name" value="CheY-like_superfamily"/>
</dbReference>
<evidence type="ECO:0000256" key="2">
    <source>
        <dbReference type="ARBA" id="ARBA00023012"/>
    </source>
</evidence>
<evidence type="ECO:0000256" key="3">
    <source>
        <dbReference type="ARBA" id="ARBA00023015"/>
    </source>
</evidence>
<keyword evidence="2" id="KW-0902">Two-component regulatory system</keyword>
<organism evidence="7 8">
    <name type="scientific">Candidatus Nitrosotalea okcheonensis</name>
    <dbReference type="NCBI Taxonomy" id="1903276"/>
    <lineage>
        <taxon>Archaea</taxon>
        <taxon>Nitrososphaerota</taxon>
        <taxon>Nitrososphaeria</taxon>
        <taxon>Nitrosotaleales</taxon>
        <taxon>Nitrosotaleaceae</taxon>
        <taxon>Nitrosotalea</taxon>
    </lineage>
</organism>
<dbReference type="PANTHER" id="PTHR48111:SF1">
    <property type="entry name" value="TWO-COMPONENT RESPONSE REGULATOR ORR33"/>
    <property type="match status" value="1"/>
</dbReference>
<dbReference type="SMART" id="SM00448">
    <property type="entry name" value="REC"/>
    <property type="match status" value="1"/>
</dbReference>
<evidence type="ECO:0000256" key="1">
    <source>
        <dbReference type="ARBA" id="ARBA00022553"/>
    </source>
</evidence>
<dbReference type="Proteomes" id="UP000230607">
    <property type="component" value="Chromosome 1"/>
</dbReference>
<dbReference type="InterPro" id="IPR039420">
    <property type="entry name" value="WalR-like"/>
</dbReference>
<protein>
    <submittedName>
        <fullName evidence="7">Signal transduction response regulator, receiver domain protein</fullName>
    </submittedName>
</protein>
<accession>A0A2H1FDI6</accession>
<dbReference type="Gene3D" id="3.40.50.2300">
    <property type="match status" value="1"/>
</dbReference>
<reference evidence="8" key="1">
    <citation type="submission" date="2017-03" db="EMBL/GenBank/DDBJ databases">
        <authorList>
            <person name="Herbold C."/>
        </authorList>
    </citation>
    <scope>NUCLEOTIDE SEQUENCE [LARGE SCALE GENOMIC DNA]</scope>
</reference>
<name>A0A2H1FDI6_9ARCH</name>